<keyword evidence="3" id="KW-1185">Reference proteome</keyword>
<dbReference type="GO" id="GO:0004038">
    <property type="term" value="F:allantoinase activity"/>
    <property type="evidence" value="ECO:0007669"/>
    <property type="project" value="TreeGrafter"/>
</dbReference>
<name>A0A4R1EN25_9GAMM</name>
<comment type="caution">
    <text evidence="2">The sequence shown here is derived from an EMBL/GenBank/DDBJ whole genome shotgun (WGS) entry which is preliminary data.</text>
</comment>
<dbReference type="Pfam" id="PF01979">
    <property type="entry name" value="Amidohydro_1"/>
    <property type="match status" value="1"/>
</dbReference>
<dbReference type="SUPFAM" id="SSF51556">
    <property type="entry name" value="Metallo-dependent hydrolases"/>
    <property type="match status" value="1"/>
</dbReference>
<dbReference type="InterPro" id="IPR032466">
    <property type="entry name" value="Metal_Hydrolase"/>
</dbReference>
<protein>
    <submittedName>
        <fullName evidence="2">Dihydroorotase</fullName>
    </submittedName>
</protein>
<dbReference type="Proteomes" id="UP000294887">
    <property type="component" value="Unassembled WGS sequence"/>
</dbReference>
<organism evidence="2 3">
    <name type="scientific">Cocleimonas flava</name>
    <dbReference type="NCBI Taxonomy" id="634765"/>
    <lineage>
        <taxon>Bacteria</taxon>
        <taxon>Pseudomonadati</taxon>
        <taxon>Pseudomonadota</taxon>
        <taxon>Gammaproteobacteria</taxon>
        <taxon>Thiotrichales</taxon>
        <taxon>Thiotrichaceae</taxon>
        <taxon>Cocleimonas</taxon>
    </lineage>
</organism>
<dbReference type="NCBIfam" id="NF006688">
    <property type="entry name" value="PRK09236.1"/>
    <property type="match status" value="1"/>
</dbReference>
<dbReference type="OrthoDB" id="5687299at2"/>
<dbReference type="AlphaFoldDB" id="A0A4R1EN25"/>
<dbReference type="SUPFAM" id="SSF51338">
    <property type="entry name" value="Composite domain of metallo-dependent hydrolases"/>
    <property type="match status" value="1"/>
</dbReference>
<sequence length="448" mass="49801">MATLLILNAKIVNENSIVESDIYIRGGRIEKIAKDLSFMKVANVLDVKGKHVMPGMIDDQVHFREPGLTHKGDIKSESSAAVAGGVTTFFDMPNTIPNVLNSDILEEKMQLAAKTSIANYSFYHGASNDNLEDIKVIDPLACCGLKVFMGSSNGNTLVDVEETLDDIFKHAPLLVATHCEDSPTIVENEENYRQIYGDDIPIELHSKIRSEEACVKSTALAMKLAEEHQTRLHILHITTAKETEKFSELPLKEKLITAETCSQYLVFCDEDYETLGSLLKCNPSFKTAVDRAALIQGLLEGHLDSIGTNHAPHTLQEKQGNYFDVPAGLPMVQYALPSLLEHYQDGIFSLEFIASKTSHAVADIFNVKDRGYIREGYWADLVVVDLDTEVTASNDDVISKCGWTPFDGYEFRSSVHATIVNGNLVYINQKVRNGNLGQRIEFDRKKRS</sequence>
<accession>A0A4R1EN25</accession>
<proteinExistence type="predicted"/>
<dbReference type="PANTHER" id="PTHR43668:SF4">
    <property type="entry name" value="ALLANTOINASE"/>
    <property type="match status" value="1"/>
</dbReference>
<dbReference type="GO" id="GO:0005737">
    <property type="term" value="C:cytoplasm"/>
    <property type="evidence" value="ECO:0007669"/>
    <property type="project" value="TreeGrafter"/>
</dbReference>
<dbReference type="PANTHER" id="PTHR43668">
    <property type="entry name" value="ALLANTOINASE"/>
    <property type="match status" value="1"/>
</dbReference>
<gene>
    <name evidence="2" type="ORF">EV695_3338</name>
</gene>
<dbReference type="InterPro" id="IPR050138">
    <property type="entry name" value="DHOase/Allantoinase_Hydrolase"/>
</dbReference>
<dbReference type="EMBL" id="SMFQ01000005">
    <property type="protein sequence ID" value="TCJ82607.1"/>
    <property type="molecule type" value="Genomic_DNA"/>
</dbReference>
<evidence type="ECO:0000313" key="2">
    <source>
        <dbReference type="EMBL" id="TCJ82607.1"/>
    </source>
</evidence>
<evidence type="ECO:0000259" key="1">
    <source>
        <dbReference type="Pfam" id="PF01979"/>
    </source>
</evidence>
<dbReference type="Gene3D" id="3.20.20.140">
    <property type="entry name" value="Metal-dependent hydrolases"/>
    <property type="match status" value="1"/>
</dbReference>
<dbReference type="GO" id="GO:0006145">
    <property type="term" value="P:purine nucleobase catabolic process"/>
    <property type="evidence" value="ECO:0007669"/>
    <property type="project" value="TreeGrafter"/>
</dbReference>
<dbReference type="CDD" id="cd01318">
    <property type="entry name" value="DHOase_IIb"/>
    <property type="match status" value="1"/>
</dbReference>
<evidence type="ECO:0000313" key="3">
    <source>
        <dbReference type="Proteomes" id="UP000294887"/>
    </source>
</evidence>
<feature type="domain" description="Amidohydrolase-related" evidence="1">
    <location>
        <begin position="52"/>
        <end position="425"/>
    </location>
</feature>
<reference evidence="2 3" key="1">
    <citation type="submission" date="2019-03" db="EMBL/GenBank/DDBJ databases">
        <title>Genomic Encyclopedia of Type Strains, Phase IV (KMG-IV): sequencing the most valuable type-strain genomes for metagenomic binning, comparative biology and taxonomic classification.</title>
        <authorList>
            <person name="Goeker M."/>
        </authorList>
    </citation>
    <scope>NUCLEOTIDE SEQUENCE [LARGE SCALE GENOMIC DNA]</scope>
    <source>
        <strain evidence="2 3">DSM 24830</strain>
    </source>
</reference>
<dbReference type="RefSeq" id="WP_131907119.1">
    <property type="nucleotide sequence ID" value="NZ_BAAAFU010000007.1"/>
</dbReference>
<dbReference type="InterPro" id="IPR006680">
    <property type="entry name" value="Amidohydro-rel"/>
</dbReference>
<dbReference type="InterPro" id="IPR011059">
    <property type="entry name" value="Metal-dep_hydrolase_composite"/>
</dbReference>
<dbReference type="Gene3D" id="2.30.40.10">
    <property type="entry name" value="Urease, subunit C, domain 1"/>
    <property type="match status" value="1"/>
</dbReference>